<organism evidence="1 2">
    <name type="scientific">Aspergillus puulaauensis</name>
    <dbReference type="NCBI Taxonomy" id="1220207"/>
    <lineage>
        <taxon>Eukaryota</taxon>
        <taxon>Fungi</taxon>
        <taxon>Dikarya</taxon>
        <taxon>Ascomycota</taxon>
        <taxon>Pezizomycotina</taxon>
        <taxon>Eurotiomycetes</taxon>
        <taxon>Eurotiomycetidae</taxon>
        <taxon>Eurotiales</taxon>
        <taxon>Aspergillaceae</taxon>
        <taxon>Aspergillus</taxon>
    </lineage>
</organism>
<name>A0A7R7XH01_9EURO</name>
<dbReference type="RefSeq" id="XP_041552668.1">
    <property type="nucleotide sequence ID" value="XM_041699600.1"/>
</dbReference>
<evidence type="ECO:0000313" key="1">
    <source>
        <dbReference type="EMBL" id="BCS20474.1"/>
    </source>
</evidence>
<dbReference type="OrthoDB" id="4499271at2759"/>
<proteinExistence type="predicted"/>
<dbReference type="EMBL" id="AP024444">
    <property type="protein sequence ID" value="BCS20474.1"/>
    <property type="molecule type" value="Genomic_DNA"/>
</dbReference>
<dbReference type="AlphaFoldDB" id="A0A7R7XH01"/>
<sequence>MPEVGYYYSRITAEIVTIDRIISSAEAPHVLFDWNSIRIVGSDAGAYEINFVVHDDMIRAAANAIVREGYPLCANRACPEFQEDRLPEIDSMPDETEQEYDAKLDKAFMTWQDRFHPIAEAHFHAPAGYVLSLHRKSRLLWWLPDFPVRAPPLDDPYLVRTTDFRRLPARGLEHWPGVIDLDLEIDPASGESTGPWRHQDPVTILSIISHVEALILLLCRDFHLNRRLDWRWFNMLTFLGERKVPGEDIIRYKLRSELQPFWDQLRGHTPVAPDANILAPLYELRDKLIQEDRLPGLPPANYSSKDLYQFELTKDWATDASLQRSCVGKARRWIEYKMMPP</sequence>
<dbReference type="KEGG" id="apuu:APUU_20906S"/>
<keyword evidence="2" id="KW-1185">Reference proteome</keyword>
<reference evidence="1" key="2">
    <citation type="submission" date="2021-02" db="EMBL/GenBank/DDBJ databases">
        <title>Aspergillus puulaauensis MK2 genome sequence.</title>
        <authorList>
            <person name="Futagami T."/>
            <person name="Mori K."/>
            <person name="Kadooka C."/>
            <person name="Tanaka T."/>
        </authorList>
    </citation>
    <scope>NUCLEOTIDE SEQUENCE</scope>
    <source>
        <strain evidence="1">MK2</strain>
    </source>
</reference>
<protein>
    <submittedName>
        <fullName evidence="1">Uncharacterized protein</fullName>
    </submittedName>
</protein>
<dbReference type="GeneID" id="64970479"/>
<dbReference type="Proteomes" id="UP000654913">
    <property type="component" value="Chromosome 2"/>
</dbReference>
<evidence type="ECO:0000313" key="2">
    <source>
        <dbReference type="Proteomes" id="UP000654913"/>
    </source>
</evidence>
<reference evidence="1" key="1">
    <citation type="submission" date="2021-01" db="EMBL/GenBank/DDBJ databases">
        <authorList>
            <consortium name="Aspergillus puulaauensis MK2 genome sequencing consortium"/>
            <person name="Kazuki M."/>
            <person name="Futagami T."/>
        </authorList>
    </citation>
    <scope>NUCLEOTIDE SEQUENCE</scope>
    <source>
        <strain evidence="1">MK2</strain>
    </source>
</reference>
<accession>A0A7R7XH01</accession>
<gene>
    <name evidence="1" type="ORF">APUU_20906S</name>
</gene>